<evidence type="ECO:0000256" key="1">
    <source>
        <dbReference type="SAM" id="Phobius"/>
    </source>
</evidence>
<proteinExistence type="predicted"/>
<dbReference type="AlphaFoldDB" id="A0A9P4THU0"/>
<dbReference type="Proteomes" id="UP000801428">
    <property type="component" value="Unassembled WGS sequence"/>
</dbReference>
<evidence type="ECO:0000313" key="3">
    <source>
        <dbReference type="Proteomes" id="UP000801428"/>
    </source>
</evidence>
<feature type="transmembrane region" description="Helical" evidence="1">
    <location>
        <begin position="387"/>
        <end position="408"/>
    </location>
</feature>
<keyword evidence="1" id="KW-1133">Transmembrane helix</keyword>
<keyword evidence="1" id="KW-0472">Membrane</keyword>
<dbReference type="EMBL" id="SWKU01000006">
    <property type="protein sequence ID" value="KAF3006042.1"/>
    <property type="molecule type" value="Genomic_DNA"/>
</dbReference>
<accession>A0A9P4THU0</accession>
<dbReference type="OrthoDB" id="5428055at2759"/>
<gene>
    <name evidence="2" type="ORF">E8E13_010813</name>
</gene>
<sequence length="428" mass="49692">MQARSSPVVHAVRWPEVFVKERKVDDPQFFKSLGAILEHEISDHEKEKIDMAFVNFDSSIPSWEVHVIRRFFKAAESMTFSTPRKSARAMLDDRDYETGQARSYARWLDARDLHEALSAERFDSITHPKTNADRRLIYIYGLSPEYIISLVKSASNLQISALRDTICKHVAFETSIRIHIPHETSRWMLYEANVSVVISGWDHHQWVGWAFSNTLSDPTCEDEDEEEAEVNEDYFATDGNGPDDGRIVIADSPIWDPREYWLHIVNIRMVIIHKEWSWLIMNVARRIETREPDLKLAIESESPEAQQQVSVWLTLTKRLLRRLDEKFSTTMHIWSNFSASGGHIEYLSEMPGTNLQLFVITTPLVLALQYFGADKDIFSFERNAKTFGIAICVLFSVLSVLAYVLNLLNHGRRELYRKLRLEREEMVI</sequence>
<protein>
    <submittedName>
        <fullName evidence="2">Uncharacterized protein</fullName>
    </submittedName>
</protein>
<keyword evidence="3" id="KW-1185">Reference proteome</keyword>
<organism evidence="2 3">
    <name type="scientific">Curvularia kusanoi</name>
    <name type="common">Cochliobolus kusanoi</name>
    <dbReference type="NCBI Taxonomy" id="90978"/>
    <lineage>
        <taxon>Eukaryota</taxon>
        <taxon>Fungi</taxon>
        <taxon>Dikarya</taxon>
        <taxon>Ascomycota</taxon>
        <taxon>Pezizomycotina</taxon>
        <taxon>Dothideomycetes</taxon>
        <taxon>Pleosporomycetidae</taxon>
        <taxon>Pleosporales</taxon>
        <taxon>Pleosporineae</taxon>
        <taxon>Pleosporaceae</taxon>
        <taxon>Curvularia</taxon>
    </lineage>
</organism>
<name>A0A9P4THU0_CURKU</name>
<evidence type="ECO:0000313" key="2">
    <source>
        <dbReference type="EMBL" id="KAF3006042.1"/>
    </source>
</evidence>
<comment type="caution">
    <text evidence="2">The sequence shown here is derived from an EMBL/GenBank/DDBJ whole genome shotgun (WGS) entry which is preliminary data.</text>
</comment>
<reference evidence="2" key="1">
    <citation type="submission" date="2019-04" db="EMBL/GenBank/DDBJ databases">
        <title>Sequencing of skin fungus with MAO and IRED activity.</title>
        <authorList>
            <person name="Marsaioli A.J."/>
            <person name="Bonatto J.M.C."/>
            <person name="Reis Junior O."/>
        </authorList>
    </citation>
    <scope>NUCLEOTIDE SEQUENCE</scope>
    <source>
        <strain evidence="2">30M1</strain>
    </source>
</reference>
<keyword evidence="1" id="KW-0812">Transmembrane</keyword>